<dbReference type="Proteomes" id="UP000003250">
    <property type="component" value="Unassembled WGS sequence"/>
</dbReference>
<dbReference type="EMBL" id="AHAM01000268">
    <property type="protein sequence ID" value="EHK53464.1"/>
    <property type="molecule type" value="Genomic_DNA"/>
</dbReference>
<sequence length="78" mass="8734">MLAAWSSWIGSRRRHDGGRHSLAREFFWAAVGRGADLAADGFGEHHPQGQARSFMAAPTRIIFEAHKSMMRSLEPELN</sequence>
<proteinExistence type="predicted"/>
<organism evidence="1 2">
    <name type="scientific">Mesorhizobium alhagi CCNWXJ12-2</name>
    <dbReference type="NCBI Taxonomy" id="1107882"/>
    <lineage>
        <taxon>Bacteria</taxon>
        <taxon>Pseudomonadati</taxon>
        <taxon>Pseudomonadota</taxon>
        <taxon>Alphaproteobacteria</taxon>
        <taxon>Hyphomicrobiales</taxon>
        <taxon>Phyllobacteriaceae</taxon>
        <taxon>Allomesorhizobium</taxon>
    </lineage>
</organism>
<keyword evidence="2" id="KW-1185">Reference proteome</keyword>
<evidence type="ECO:0000313" key="1">
    <source>
        <dbReference type="EMBL" id="EHK53464.1"/>
    </source>
</evidence>
<dbReference type="AlphaFoldDB" id="H0I0N9"/>
<protein>
    <submittedName>
        <fullName evidence="1">Uncharacterized protein</fullName>
    </submittedName>
</protein>
<name>H0I0N9_9HYPH</name>
<reference evidence="1 2" key="1">
    <citation type="journal article" date="2012" name="J. Bacteriol.">
        <title>Draft Genome Sequence of Mesorhizobium alhagi CCNWXJ12-2T, a Novel Salt-Resistant Species Isolated from the Desert of Northwestern China.</title>
        <authorList>
            <person name="Zhou M."/>
            <person name="Chen W."/>
            <person name="Chen H."/>
            <person name="Wei G."/>
        </authorList>
    </citation>
    <scope>NUCLEOTIDE SEQUENCE [LARGE SCALE GENOMIC DNA]</scope>
    <source>
        <strain evidence="1 2">CCNWXJ12-2</strain>
    </source>
</reference>
<accession>H0I0N9</accession>
<evidence type="ECO:0000313" key="2">
    <source>
        <dbReference type="Proteomes" id="UP000003250"/>
    </source>
</evidence>
<gene>
    <name evidence="1" type="ORF">MAXJ12_30132</name>
</gene>